<feature type="domain" description="Glycosyltransferase subfamily 4-like N-terminal" evidence="2">
    <location>
        <begin position="3"/>
        <end position="152"/>
    </location>
</feature>
<dbReference type="RefSeq" id="WP_126019716.1">
    <property type="nucleotide sequence ID" value="NZ_CP034437.1"/>
</dbReference>
<keyword evidence="3" id="KW-0808">Transferase</keyword>
<dbReference type="PANTHER" id="PTHR12526:SF638">
    <property type="entry name" value="SPORE COAT PROTEIN SA"/>
    <property type="match status" value="1"/>
</dbReference>
<protein>
    <submittedName>
        <fullName evidence="3">Glycosyltransferase</fullName>
    </submittedName>
</protein>
<dbReference type="OrthoDB" id="9804196at2"/>
<dbReference type="EMBL" id="CP034437">
    <property type="protein sequence ID" value="AZN43302.1"/>
    <property type="molecule type" value="Genomic_DNA"/>
</dbReference>
<keyword evidence="4" id="KW-1185">Reference proteome</keyword>
<dbReference type="Gene3D" id="3.40.50.2000">
    <property type="entry name" value="Glycogen Phosphorylase B"/>
    <property type="match status" value="2"/>
</dbReference>
<evidence type="ECO:0000313" key="4">
    <source>
        <dbReference type="Proteomes" id="UP000272528"/>
    </source>
</evidence>
<dbReference type="KEGG" id="palb:EJC50_29145"/>
<dbReference type="GO" id="GO:0016757">
    <property type="term" value="F:glycosyltransferase activity"/>
    <property type="evidence" value="ECO:0007669"/>
    <property type="project" value="InterPro"/>
</dbReference>
<dbReference type="Pfam" id="PF00534">
    <property type="entry name" value="Glycos_transf_1"/>
    <property type="match status" value="1"/>
</dbReference>
<evidence type="ECO:0000259" key="1">
    <source>
        <dbReference type="Pfam" id="PF00534"/>
    </source>
</evidence>
<dbReference type="Proteomes" id="UP000272528">
    <property type="component" value="Chromosome"/>
</dbReference>
<dbReference type="InterPro" id="IPR001296">
    <property type="entry name" value="Glyco_trans_1"/>
</dbReference>
<dbReference type="InterPro" id="IPR028098">
    <property type="entry name" value="Glyco_trans_4-like_N"/>
</dbReference>
<dbReference type="Pfam" id="PF13439">
    <property type="entry name" value="Glyco_transf_4"/>
    <property type="match status" value="1"/>
</dbReference>
<gene>
    <name evidence="3" type="ORF">EJC50_29145</name>
</gene>
<evidence type="ECO:0000259" key="2">
    <source>
        <dbReference type="Pfam" id="PF13439"/>
    </source>
</evidence>
<accession>A0A3Q8XAU0</accession>
<organism evidence="3 4">
    <name type="scientific">Paenibacillus albus</name>
    <dbReference type="NCBI Taxonomy" id="2495582"/>
    <lineage>
        <taxon>Bacteria</taxon>
        <taxon>Bacillati</taxon>
        <taxon>Bacillota</taxon>
        <taxon>Bacilli</taxon>
        <taxon>Bacillales</taxon>
        <taxon>Paenibacillaceae</taxon>
        <taxon>Paenibacillus</taxon>
    </lineage>
</organism>
<dbReference type="AlphaFoldDB" id="A0A3Q8XAU0"/>
<dbReference type="PANTHER" id="PTHR12526">
    <property type="entry name" value="GLYCOSYLTRANSFERASE"/>
    <property type="match status" value="1"/>
</dbReference>
<sequence>MQVTELALGLRRRGWLVQVVSMTKPKALENELRAEGIEVVSLQMKSGIPDPRAILRLKAHLHSFRPDIVHSHLVHANILTRITRLFAHMPVLLTTAHNTNEGGKLRMLMYSLTDRLCELTTNVSHDAVESYIRKKVSPRHKIRMMPNGVNLQKYANDKGKGQLTRNELGIGNTFAWLAVGRFTEAKDYPTLLRAWEIVLRSHEGVLLLAGDGPDHGAIRELAKELKIEEHVRFLGVRKDIPQLMNAANAYVMSSLWEGMPMVLLEASASELPIVATDVGGNREVVRDGVSGYLSESANFRKLAEQMLRMMELGAEERESMGRNSREYVMRNYEMEAVISRWEDIYSEYNRTIAQATISQGG</sequence>
<proteinExistence type="predicted"/>
<reference evidence="4" key="1">
    <citation type="submission" date="2018-12" db="EMBL/GenBank/DDBJ databases">
        <title>Genome sequence of Peanibacillus sp.</title>
        <authorList>
            <person name="Subramani G."/>
            <person name="Srinivasan S."/>
            <person name="Kim M.K."/>
        </authorList>
    </citation>
    <scope>NUCLEOTIDE SEQUENCE [LARGE SCALE GENOMIC DNA]</scope>
    <source>
        <strain evidence="4">18JY67-1</strain>
    </source>
</reference>
<evidence type="ECO:0000313" key="3">
    <source>
        <dbReference type="EMBL" id="AZN43302.1"/>
    </source>
</evidence>
<feature type="domain" description="Glycosyl transferase family 1" evidence="1">
    <location>
        <begin position="172"/>
        <end position="326"/>
    </location>
</feature>
<dbReference type="SUPFAM" id="SSF53756">
    <property type="entry name" value="UDP-Glycosyltransferase/glycogen phosphorylase"/>
    <property type="match status" value="1"/>
</dbReference>
<name>A0A3Q8XAU0_9BACL</name>